<name>A0A972F8W6_9RHOO</name>
<sequence>MFAALAGLTAPTAKAEMPPVIEWYLIDLPPIQNTTGELRGQGYTDLIRWRLIAELDGYRHVLRNSNVHRMLHDIKAKPNICNPAFLHTAEREQFMVYADPLHAQFPNGAAALKSSQESVLRDYLDADGTLDLDALVDDEVGVVAVQAGRSYGPGLDEIIARADQRNQLFVITANRPIETKFGLLAADRALVSLLYPYEYAYVLRNADTVSLYDFLPVKGNVPYTLNHLACSRSPLGVAVIEASNRIIAQERDGYFAAAYRRWLPESLLPLHEAHHLDAFGSPLQPQRFEIQPGDEFIAECMLDGGAWYRGSCQKTDH</sequence>
<dbReference type="AlphaFoldDB" id="A0A972F8W6"/>
<accession>A0A972F8W6</accession>
<evidence type="ECO:0000313" key="1">
    <source>
        <dbReference type="EMBL" id="NMG03890.1"/>
    </source>
</evidence>
<keyword evidence="2" id="KW-1185">Reference proteome</keyword>
<dbReference type="RefSeq" id="WP_168988588.1">
    <property type="nucleotide sequence ID" value="NZ_CAWPHM010000309.1"/>
</dbReference>
<evidence type="ECO:0000313" key="2">
    <source>
        <dbReference type="Proteomes" id="UP000599523"/>
    </source>
</evidence>
<gene>
    <name evidence="1" type="ORF">GPA21_13060</name>
</gene>
<proteinExistence type="predicted"/>
<comment type="caution">
    <text evidence="1">The sequence shown here is derived from an EMBL/GenBank/DDBJ whole genome shotgun (WGS) entry which is preliminary data.</text>
</comment>
<organism evidence="1 2">
    <name type="scientific">Azoarcus taiwanensis</name>
    <dbReference type="NCBI Taxonomy" id="666964"/>
    <lineage>
        <taxon>Bacteria</taxon>
        <taxon>Pseudomonadati</taxon>
        <taxon>Pseudomonadota</taxon>
        <taxon>Betaproteobacteria</taxon>
        <taxon>Rhodocyclales</taxon>
        <taxon>Zoogloeaceae</taxon>
        <taxon>Azoarcus</taxon>
    </lineage>
</organism>
<protein>
    <submittedName>
        <fullName evidence="1">Uncharacterized protein</fullName>
    </submittedName>
</protein>
<reference evidence="1" key="1">
    <citation type="submission" date="2019-12" db="EMBL/GenBank/DDBJ databases">
        <title>Comparative genomics gives insights into the taxonomy of the Azoarcus-Aromatoleum group and reveals separate origins of nif in the plant-associated Azoarcus and non-plant-associated Aromatoleum sub-groups.</title>
        <authorList>
            <person name="Lafos M."/>
            <person name="Maluk M."/>
            <person name="Batista M."/>
            <person name="Junghare M."/>
            <person name="Carmona M."/>
            <person name="Faoro H."/>
            <person name="Cruz L.M."/>
            <person name="Battistoni F."/>
            <person name="De Souza E."/>
            <person name="Pedrosa F."/>
            <person name="Chen W.-M."/>
            <person name="Poole P.S."/>
            <person name="Dixon R.A."/>
            <person name="James E.K."/>
        </authorList>
    </citation>
    <scope>NUCLEOTIDE SEQUENCE</scope>
    <source>
        <strain evidence="1">NSC3</strain>
    </source>
</reference>
<dbReference type="Proteomes" id="UP000599523">
    <property type="component" value="Unassembled WGS sequence"/>
</dbReference>
<dbReference type="EMBL" id="WTVM01000080">
    <property type="protein sequence ID" value="NMG03890.1"/>
    <property type="molecule type" value="Genomic_DNA"/>
</dbReference>